<gene>
    <name evidence="2" type="ORF">EDD77_11145</name>
</gene>
<evidence type="ECO:0000313" key="2">
    <source>
        <dbReference type="EMBL" id="TCL57050.1"/>
    </source>
</evidence>
<evidence type="ECO:0000313" key="3">
    <source>
        <dbReference type="Proteomes" id="UP000295184"/>
    </source>
</evidence>
<evidence type="ECO:0000256" key="1">
    <source>
        <dbReference type="SAM" id="SignalP"/>
    </source>
</evidence>
<dbReference type="SUPFAM" id="SSF50939">
    <property type="entry name" value="Sialidases"/>
    <property type="match status" value="1"/>
</dbReference>
<proteinExistence type="predicted"/>
<sequence>MKRWMAAALCILLAFSLTGCSLLDQAYGRVGEILWQLQQTFSAAAQPENQPEPTPEPRWVELESYDLVEQGFDPFIAATEEWLRQGLQDAENLSWNIHSLHLTLGTDGMPLTLTADLYAYRDGQFRQGCRMEWDAAVGRLHQEVNNVGTLMESDAESGADNTENPNLRPDLVAERLRALPCDDLQTALGTPLAVEFSAYSRPEAGQTVVDMANDPGGFDLALYQAGQYGKADGSPAWMITVRQTEDEDRAGTRTARFCFDPVDESCWVGNPELYAQTDIQVTNEGHLFYTRDWGENWSALPSRFEGQLAECIEICTAITRSSWYVSPQPDGPVGFVLGGNLPVVVYSMDGGATWQEQDLGSYPHKPDRRALCGAPDGSLYAAVGCDWSMGAGGGTGLFRCAPGAQSFEALALPAELDEHYPICGVTAGGSGEVIISAETSSENNWPALYYTADEGGSWQALELPWEDVQADGVSFLYRVSWLRQQEDGAWQLCLTQEPTAVKGYDWCAVFTAPQPEGPWSFLSTGQDPASL</sequence>
<dbReference type="InterPro" id="IPR015943">
    <property type="entry name" value="WD40/YVTN_repeat-like_dom_sf"/>
</dbReference>
<reference evidence="2 3" key="1">
    <citation type="submission" date="2019-03" db="EMBL/GenBank/DDBJ databases">
        <title>Genomic Encyclopedia of Type Strains, Phase IV (KMG-IV): sequencing the most valuable type-strain genomes for metagenomic binning, comparative biology and taxonomic classification.</title>
        <authorList>
            <person name="Goeker M."/>
        </authorList>
    </citation>
    <scope>NUCLEOTIDE SEQUENCE [LARGE SCALE GENOMIC DNA]</scope>
    <source>
        <strain evidence="2 3">DSM 100451</strain>
    </source>
</reference>
<evidence type="ECO:0008006" key="4">
    <source>
        <dbReference type="Google" id="ProtNLM"/>
    </source>
</evidence>
<comment type="caution">
    <text evidence="2">The sequence shown here is derived from an EMBL/GenBank/DDBJ whole genome shotgun (WGS) entry which is preliminary data.</text>
</comment>
<accession>A0A4R1QYA7</accession>
<dbReference type="EMBL" id="SLUM01000011">
    <property type="protein sequence ID" value="TCL57050.1"/>
    <property type="molecule type" value="Genomic_DNA"/>
</dbReference>
<feature type="chain" id="PRO_5039613519" description="BNR/Asp-box repeat protein" evidence="1">
    <location>
        <begin position="27"/>
        <end position="531"/>
    </location>
</feature>
<protein>
    <recommendedName>
        <fullName evidence="4">BNR/Asp-box repeat protein</fullName>
    </recommendedName>
</protein>
<dbReference type="Gene3D" id="2.130.10.10">
    <property type="entry name" value="YVTN repeat-like/Quinoprotein amine dehydrogenase"/>
    <property type="match status" value="1"/>
</dbReference>
<feature type="signal peptide" evidence="1">
    <location>
        <begin position="1"/>
        <end position="26"/>
    </location>
</feature>
<dbReference type="RefSeq" id="WP_132587363.1">
    <property type="nucleotide sequence ID" value="NZ_CABKVM010000014.1"/>
</dbReference>
<dbReference type="OrthoDB" id="1833854at2"/>
<dbReference type="InterPro" id="IPR036278">
    <property type="entry name" value="Sialidase_sf"/>
</dbReference>
<dbReference type="Proteomes" id="UP000295184">
    <property type="component" value="Unassembled WGS sequence"/>
</dbReference>
<keyword evidence="1" id="KW-0732">Signal</keyword>
<name>A0A4R1QYA7_9FIRM</name>
<dbReference type="AlphaFoldDB" id="A0A4R1QYA7"/>
<dbReference type="PROSITE" id="PS51257">
    <property type="entry name" value="PROKAR_LIPOPROTEIN"/>
    <property type="match status" value="1"/>
</dbReference>
<organism evidence="2 3">
    <name type="scientific">Allofournierella massiliensis</name>
    <dbReference type="NCBI Taxonomy" id="1650663"/>
    <lineage>
        <taxon>Bacteria</taxon>
        <taxon>Bacillati</taxon>
        <taxon>Bacillota</taxon>
        <taxon>Clostridia</taxon>
        <taxon>Eubacteriales</taxon>
        <taxon>Oscillospiraceae</taxon>
        <taxon>Allofournierella</taxon>
    </lineage>
</organism>